<sequence>MNKIELEAKVDALQDEINFLRAIYEAELAELQGQIKDTSVIVEMDNSRSLDMDAIVAEVKAQYEDIANNSRAEAEKWYQSKFQEMQANANQAGDDLRNTKSEIAELNRMISRLQNEIEALMRLFLTYVLNINA</sequence>
<dbReference type="SUPFAM" id="SSF46579">
    <property type="entry name" value="Prefoldin"/>
    <property type="match status" value="1"/>
</dbReference>
<dbReference type="GeneTree" id="ENSGT00940000161090"/>
<protein>
    <submittedName>
        <fullName evidence="6">Keratin, type II cytoskeletal 8-like</fullName>
    </submittedName>
</protein>
<dbReference type="FunFam" id="1.20.5.500:FF:000001">
    <property type="entry name" value="Type II keratin 23"/>
    <property type="match status" value="1"/>
</dbReference>
<evidence type="ECO:0000256" key="1">
    <source>
        <dbReference type="ARBA" id="ARBA00022744"/>
    </source>
</evidence>
<feature type="domain" description="IF rod" evidence="5">
    <location>
        <begin position="1"/>
        <end position="133"/>
    </location>
</feature>
<accession>A0A3B4F6G0</accession>
<dbReference type="PANTHER" id="PTHR45616:SF21">
    <property type="entry name" value="KERATIN, TYPE II CYTOSKELETAL 7"/>
    <property type="match status" value="1"/>
</dbReference>
<dbReference type="GO" id="GO:0031424">
    <property type="term" value="P:keratinization"/>
    <property type="evidence" value="ECO:0007669"/>
    <property type="project" value="TreeGrafter"/>
</dbReference>
<keyword evidence="1" id="KW-0416">Keratin</keyword>
<organism evidence="6">
    <name type="scientific">Pundamilia nyererei</name>
    <dbReference type="NCBI Taxonomy" id="303518"/>
    <lineage>
        <taxon>Eukaryota</taxon>
        <taxon>Metazoa</taxon>
        <taxon>Chordata</taxon>
        <taxon>Craniata</taxon>
        <taxon>Vertebrata</taxon>
        <taxon>Euteleostomi</taxon>
        <taxon>Actinopterygii</taxon>
        <taxon>Neopterygii</taxon>
        <taxon>Teleostei</taxon>
        <taxon>Neoteleostei</taxon>
        <taxon>Acanthomorphata</taxon>
        <taxon>Ovalentaria</taxon>
        <taxon>Cichlomorphae</taxon>
        <taxon>Cichliformes</taxon>
        <taxon>Cichlidae</taxon>
        <taxon>African cichlids</taxon>
        <taxon>Pseudocrenilabrinae</taxon>
        <taxon>Haplochromini</taxon>
        <taxon>Pundamilia</taxon>
    </lineage>
</organism>
<dbReference type="Gene3D" id="1.20.5.1160">
    <property type="entry name" value="Vasodilator-stimulated phosphoprotein"/>
    <property type="match status" value="1"/>
</dbReference>
<evidence type="ECO:0000259" key="5">
    <source>
        <dbReference type="PROSITE" id="PS51842"/>
    </source>
</evidence>
<dbReference type="InterPro" id="IPR039008">
    <property type="entry name" value="IF_rod_dom"/>
</dbReference>
<evidence type="ECO:0000256" key="3">
    <source>
        <dbReference type="ARBA" id="ARBA00023054"/>
    </source>
</evidence>
<dbReference type="GO" id="GO:0045109">
    <property type="term" value="P:intermediate filament organization"/>
    <property type="evidence" value="ECO:0007669"/>
    <property type="project" value="TreeGrafter"/>
</dbReference>
<dbReference type="Ensembl" id="ENSPNYT00000005654.1">
    <property type="protein sequence ID" value="ENSPNYP00000005513.1"/>
    <property type="gene ID" value="ENSPNYG00000003902.1"/>
</dbReference>
<dbReference type="GO" id="GO:0005615">
    <property type="term" value="C:extracellular space"/>
    <property type="evidence" value="ECO:0007669"/>
    <property type="project" value="TreeGrafter"/>
</dbReference>
<dbReference type="GO" id="GO:0030280">
    <property type="term" value="F:structural constituent of skin epidermis"/>
    <property type="evidence" value="ECO:0007669"/>
    <property type="project" value="TreeGrafter"/>
</dbReference>
<reference evidence="6" key="1">
    <citation type="submission" date="2023-09" db="UniProtKB">
        <authorList>
            <consortium name="Ensembl"/>
        </authorList>
    </citation>
    <scope>IDENTIFICATION</scope>
</reference>
<dbReference type="PROSITE" id="PS51842">
    <property type="entry name" value="IF_ROD_2"/>
    <property type="match status" value="1"/>
</dbReference>
<name>A0A3B4F6G0_9CICH</name>
<dbReference type="SMART" id="SM01391">
    <property type="entry name" value="Filament"/>
    <property type="match status" value="1"/>
</dbReference>
<keyword evidence="2" id="KW-0403">Intermediate filament</keyword>
<feature type="coiled-coil region" evidence="4">
    <location>
        <begin position="3"/>
        <end position="30"/>
    </location>
</feature>
<dbReference type="GO" id="GO:0045095">
    <property type="term" value="C:keratin filament"/>
    <property type="evidence" value="ECO:0007669"/>
    <property type="project" value="TreeGrafter"/>
</dbReference>
<dbReference type="Pfam" id="PF00038">
    <property type="entry name" value="Filament"/>
    <property type="match status" value="1"/>
</dbReference>
<proteinExistence type="predicted"/>
<evidence type="ECO:0000256" key="4">
    <source>
        <dbReference type="SAM" id="Coils"/>
    </source>
</evidence>
<evidence type="ECO:0000256" key="2">
    <source>
        <dbReference type="ARBA" id="ARBA00022754"/>
    </source>
</evidence>
<dbReference type="AlphaFoldDB" id="A0A3B4F6G0"/>
<dbReference type="Gene3D" id="1.20.5.500">
    <property type="entry name" value="Single helix bin"/>
    <property type="match status" value="1"/>
</dbReference>
<keyword evidence="3 4" id="KW-0175">Coiled coil</keyword>
<feature type="coiled-coil region" evidence="4">
    <location>
        <begin position="82"/>
        <end position="123"/>
    </location>
</feature>
<evidence type="ECO:0000313" key="6">
    <source>
        <dbReference type="Ensembl" id="ENSPNYP00000005513.1"/>
    </source>
</evidence>
<dbReference type="PANTHER" id="PTHR45616">
    <property type="entry name" value="GATA-TYPE DOMAIN-CONTAINING PROTEIN"/>
    <property type="match status" value="1"/>
</dbReference>